<dbReference type="Proteomes" id="UP001515480">
    <property type="component" value="Unassembled WGS sequence"/>
</dbReference>
<feature type="compositionally biased region" description="Low complexity" evidence="1">
    <location>
        <begin position="1004"/>
        <end position="1022"/>
    </location>
</feature>
<dbReference type="InterPro" id="IPR011009">
    <property type="entry name" value="Kinase-like_dom_sf"/>
</dbReference>
<feature type="compositionally biased region" description="Low complexity" evidence="1">
    <location>
        <begin position="965"/>
        <end position="983"/>
    </location>
</feature>
<dbReference type="Pfam" id="PF03109">
    <property type="entry name" value="ABC1"/>
    <property type="match status" value="3"/>
</dbReference>
<feature type="region of interest" description="Disordered" evidence="1">
    <location>
        <begin position="1060"/>
        <end position="1214"/>
    </location>
</feature>
<feature type="transmembrane region" description="Helical" evidence="2">
    <location>
        <begin position="147"/>
        <end position="165"/>
    </location>
</feature>
<feature type="domain" description="ABC1 atypical kinase-like" evidence="3">
    <location>
        <begin position="348"/>
        <end position="478"/>
    </location>
</feature>
<evidence type="ECO:0000313" key="5">
    <source>
        <dbReference type="Proteomes" id="UP001515480"/>
    </source>
</evidence>
<dbReference type="EMBL" id="JBGBPQ010000008">
    <property type="protein sequence ID" value="KAL1520442.1"/>
    <property type="molecule type" value="Genomic_DNA"/>
</dbReference>
<sequence>MRLSARWLLAASLLLNAAALLAYFSFSRAPTRRFAVATTTPAPARDPSAALSQHFEQLLSEAIFDPNVSRKNRTALLVDLAAAASTIAAASSPPAAAPPPPASSPWSDALGAAAAAARALLLLTPALCGGAACGAAYWQLAAWRRPLALATAASLTLLALAQLGGAGGAGTALWLYALLSLAALLHAVYTSDGIARAVLFWRLVGRMIVHYKLVSWWGAHSDVEAPEVESVYAQLHNTYAPQVLQLILQLRGFYIKLGQVVSVIDLVPQPYRDALAVLQSGVPPKPPEQVHQIIVAELGKPADQLFASFDDVPLGSASIGQAWPYLNASTSSSLFLPRLLPLRTWHNAAAVAVQVHRAKLKDGRDVVVKVQYEEVRRLFATDFSQLQAACYFWTPQALSEMRELRAQFMAEFDFRREGRVMSQIADNLAVPFPRVAVPRPIPGMVSENVLVMTYLPGGSLLDAIKRMAQAYADAQGISVEDLKARLMAEAREGSGGSSSVSDGRHLMKVNLLQAYARSTQLAVNAGVALYNSSIGLFATPKKYREKHQLIEISSTIKQLCTLLGHQVLIDGLFSSDPHPGNLLLLPDGRLGLIDFGQVKRLTKEQRLKVARTVVAVATDDEEAMLKIARASDLRTRNNDPKALVQYVRLMWAGNVKEFAKVAKADPVTQTDGELVMLRRAVVLVRALSAALSGSPVNMAAEWEPMARKLLAEAGGDDASDAEPGIDVGGGIRVWLRQGEGADAKYEAVEVRYEGPLHGTPSLSWVDETELFMWPNKRVRGSTLHPVVTHFGIDALSRVVGCAALGAAAMKEENGFKLQPTPASDDDDDRLQLLRALCYLSWGISSGSMSGKDASPSATGGADHYYVISAGIKSIKLCGPFATLKQSITRSAAIEKQVRKYFPRAFFTRLEQEGRDEVAPLMNGLLDPLKLLLAAPLASDPHGTEVATQLLHNLFGKKLQLERTPSAEASGAAPAASGDALAPSVEEPSLAPVEGRRHESHGSMSAPERPSTSSAAAAAGASSAPIVDPALPRVVAQGEAKGAISPAVARAAAKVAAALAASPSTPPSLAEGGSTQLGSEGNGAVSASSSDVPEAASPKNEAGKTSAATPCSRRSACGGNSPQRPGSTTQPAHTARSTSSPERSHAIGTVPRGLGKASEIPTPSSVPPTRARLECHGAIRGGSRQHSFAGSYTESESAVSDRDFQSAEEGSDEES</sequence>
<feature type="domain" description="ABC1 atypical kinase-like" evidence="3">
    <location>
        <begin position="278"/>
        <end position="322"/>
    </location>
</feature>
<feature type="compositionally biased region" description="Polar residues" evidence="1">
    <location>
        <begin position="1072"/>
        <end position="1090"/>
    </location>
</feature>
<dbReference type="PANTHER" id="PTHR43173">
    <property type="entry name" value="ABC1 FAMILY PROTEIN"/>
    <property type="match status" value="1"/>
</dbReference>
<accession>A0AB34JH63</accession>
<protein>
    <recommendedName>
        <fullName evidence="3">ABC1 atypical kinase-like domain-containing protein</fullName>
    </recommendedName>
</protein>
<evidence type="ECO:0000256" key="2">
    <source>
        <dbReference type="SAM" id="Phobius"/>
    </source>
</evidence>
<dbReference type="InterPro" id="IPR051130">
    <property type="entry name" value="Mito_struct-func_regulator"/>
</dbReference>
<organism evidence="4 5">
    <name type="scientific">Prymnesium parvum</name>
    <name type="common">Toxic golden alga</name>
    <dbReference type="NCBI Taxonomy" id="97485"/>
    <lineage>
        <taxon>Eukaryota</taxon>
        <taxon>Haptista</taxon>
        <taxon>Haptophyta</taxon>
        <taxon>Prymnesiophyceae</taxon>
        <taxon>Prymnesiales</taxon>
        <taxon>Prymnesiaceae</taxon>
        <taxon>Prymnesium</taxon>
    </lineage>
</organism>
<keyword evidence="2" id="KW-0472">Membrane</keyword>
<reference evidence="4 5" key="1">
    <citation type="journal article" date="2024" name="Science">
        <title>Giant polyketide synthase enzymes in the biosynthesis of giant marine polyether toxins.</title>
        <authorList>
            <person name="Fallon T.R."/>
            <person name="Shende V.V."/>
            <person name="Wierzbicki I.H."/>
            <person name="Pendleton A.L."/>
            <person name="Watervoot N.F."/>
            <person name="Auber R.P."/>
            <person name="Gonzalez D.J."/>
            <person name="Wisecaver J.H."/>
            <person name="Moore B.S."/>
        </authorList>
    </citation>
    <scope>NUCLEOTIDE SEQUENCE [LARGE SCALE GENOMIC DNA]</scope>
    <source>
        <strain evidence="4 5">12B1</strain>
    </source>
</reference>
<evidence type="ECO:0000313" key="4">
    <source>
        <dbReference type="EMBL" id="KAL1520442.1"/>
    </source>
</evidence>
<feature type="domain" description="ABC1 atypical kinase-like" evidence="3">
    <location>
        <begin position="551"/>
        <end position="627"/>
    </location>
</feature>
<feature type="compositionally biased region" description="Polar residues" evidence="1">
    <location>
        <begin position="1183"/>
        <end position="1197"/>
    </location>
</feature>
<keyword evidence="2" id="KW-0812">Transmembrane</keyword>
<feature type="compositionally biased region" description="Polar residues" evidence="1">
    <location>
        <begin position="1117"/>
        <end position="1140"/>
    </location>
</feature>
<feature type="region of interest" description="Disordered" evidence="1">
    <location>
        <begin position="964"/>
        <end position="1022"/>
    </location>
</feature>
<comment type="caution">
    <text evidence="4">The sequence shown here is derived from an EMBL/GenBank/DDBJ whole genome shotgun (WGS) entry which is preliminary data.</text>
</comment>
<feature type="compositionally biased region" description="Low complexity" evidence="1">
    <location>
        <begin position="1060"/>
        <end position="1069"/>
    </location>
</feature>
<dbReference type="CDD" id="cd05121">
    <property type="entry name" value="ABC1_ADCK3-like"/>
    <property type="match status" value="1"/>
</dbReference>
<dbReference type="InterPro" id="IPR004147">
    <property type="entry name" value="ABC1_dom"/>
</dbReference>
<feature type="transmembrane region" description="Helical" evidence="2">
    <location>
        <begin position="171"/>
        <end position="188"/>
    </location>
</feature>
<feature type="transmembrane region" description="Helical" evidence="2">
    <location>
        <begin position="116"/>
        <end position="140"/>
    </location>
</feature>
<evidence type="ECO:0000259" key="3">
    <source>
        <dbReference type="Pfam" id="PF03109"/>
    </source>
</evidence>
<gene>
    <name evidence="4" type="ORF">AB1Y20_022024</name>
</gene>
<keyword evidence="5" id="KW-1185">Reference proteome</keyword>
<dbReference type="SUPFAM" id="SSF56112">
    <property type="entry name" value="Protein kinase-like (PK-like)"/>
    <property type="match status" value="1"/>
</dbReference>
<dbReference type="AlphaFoldDB" id="A0AB34JH63"/>
<evidence type="ECO:0000256" key="1">
    <source>
        <dbReference type="SAM" id="MobiDB-lite"/>
    </source>
</evidence>
<keyword evidence="2" id="KW-1133">Transmembrane helix</keyword>
<dbReference type="PANTHER" id="PTHR43173:SF34">
    <property type="entry name" value="ABC1 ATYPICAL KINASE-LIKE DOMAIN-CONTAINING PROTEIN"/>
    <property type="match status" value="1"/>
</dbReference>
<name>A0AB34JH63_PRYPA</name>
<proteinExistence type="predicted"/>
<feature type="transmembrane region" description="Helical" evidence="2">
    <location>
        <begin position="6"/>
        <end position="26"/>
    </location>
</feature>